<dbReference type="InterPro" id="IPR036895">
    <property type="entry name" value="Uracil-DNA_glycosylase-like_sf"/>
</dbReference>
<feature type="domain" description="Uracil-DNA glycosylase-like" evidence="8">
    <location>
        <begin position="28"/>
        <end position="197"/>
    </location>
</feature>
<comment type="caution">
    <text evidence="9">The sequence shown here is derived from an EMBL/GenBank/DDBJ whole genome shotgun (WGS) entry which is preliminary data.</text>
</comment>
<dbReference type="Gene3D" id="3.40.470.10">
    <property type="entry name" value="Uracil-DNA glycosylase-like domain"/>
    <property type="match status" value="1"/>
</dbReference>
<evidence type="ECO:0000256" key="1">
    <source>
        <dbReference type="ARBA" id="ARBA00022485"/>
    </source>
</evidence>
<keyword evidence="5" id="KW-0408">Iron</keyword>
<dbReference type="RefSeq" id="WP_286135508.1">
    <property type="nucleotide sequence ID" value="NZ_BRPL01000002.1"/>
</dbReference>
<keyword evidence="4" id="KW-0378">Hydrolase</keyword>
<keyword evidence="2" id="KW-0479">Metal-binding</keyword>
<organism evidence="9 10">
    <name type="scientific">Philodulcilactobacillus myokoensis</name>
    <dbReference type="NCBI Taxonomy" id="2929573"/>
    <lineage>
        <taxon>Bacteria</taxon>
        <taxon>Bacillati</taxon>
        <taxon>Bacillota</taxon>
        <taxon>Bacilli</taxon>
        <taxon>Lactobacillales</taxon>
        <taxon>Lactobacillaceae</taxon>
        <taxon>Philodulcilactobacillus</taxon>
    </lineage>
</organism>
<evidence type="ECO:0000256" key="5">
    <source>
        <dbReference type="ARBA" id="ARBA00023004"/>
    </source>
</evidence>
<evidence type="ECO:0000313" key="10">
    <source>
        <dbReference type="Proteomes" id="UP001144204"/>
    </source>
</evidence>
<evidence type="ECO:0000313" key="9">
    <source>
        <dbReference type="EMBL" id="GLB46048.1"/>
    </source>
</evidence>
<dbReference type="PANTHER" id="PTHR33693">
    <property type="entry name" value="TYPE-5 URACIL-DNA GLYCOSYLASE"/>
    <property type="match status" value="1"/>
</dbReference>
<keyword evidence="3" id="KW-0227">DNA damage</keyword>
<proteinExistence type="predicted"/>
<dbReference type="InterPro" id="IPR005122">
    <property type="entry name" value="Uracil-DNA_glycosylase-like"/>
</dbReference>
<dbReference type="PANTHER" id="PTHR33693:SF1">
    <property type="entry name" value="TYPE-4 URACIL-DNA GLYCOSYLASE"/>
    <property type="match status" value="1"/>
</dbReference>
<dbReference type="EMBL" id="BRPL01000002">
    <property type="protein sequence ID" value="GLB46048.1"/>
    <property type="molecule type" value="Genomic_DNA"/>
</dbReference>
<sequence>MATFLNPSEIKMAKQIASKNPRLEGFVPGSGSLTPRFTILSEAPGRIEIKVGKGFMGPAGKQLDQWLKLLGITRDQIYITGVVRSRPISIKNGRKRDRKPTKQEMFDYAPILDYELSQLPKENDLLVTLGNTGLQRLLGDHFKIGDVHGKLLKRQIRVRRGNQYGLSSRTYRIFPTYHPSYARRFPSKRPVAEADMQKLKQIIKR</sequence>
<dbReference type="SMART" id="SM00986">
    <property type="entry name" value="UDG"/>
    <property type="match status" value="1"/>
</dbReference>
<keyword evidence="10" id="KW-1185">Reference proteome</keyword>
<evidence type="ECO:0000256" key="7">
    <source>
        <dbReference type="ARBA" id="ARBA00023204"/>
    </source>
</evidence>
<evidence type="ECO:0000256" key="4">
    <source>
        <dbReference type="ARBA" id="ARBA00022801"/>
    </source>
</evidence>
<keyword evidence="6" id="KW-0411">Iron-sulfur</keyword>
<dbReference type="SUPFAM" id="SSF52141">
    <property type="entry name" value="Uracil-DNA glycosylase-like"/>
    <property type="match status" value="1"/>
</dbReference>
<protein>
    <submittedName>
        <fullName evidence="9">Uracil-DNA glycosylase</fullName>
    </submittedName>
</protein>
<evidence type="ECO:0000259" key="8">
    <source>
        <dbReference type="SMART" id="SM00986"/>
    </source>
</evidence>
<dbReference type="Proteomes" id="UP001144204">
    <property type="component" value="Unassembled WGS sequence"/>
</dbReference>
<dbReference type="Pfam" id="PF03167">
    <property type="entry name" value="UDG"/>
    <property type="match status" value="1"/>
</dbReference>
<gene>
    <name evidence="9" type="primary">ung_1</name>
    <name evidence="9" type="ORF">WR164_00270</name>
</gene>
<keyword evidence="7" id="KW-0234">DNA repair</keyword>
<evidence type="ECO:0000256" key="3">
    <source>
        <dbReference type="ARBA" id="ARBA00022763"/>
    </source>
</evidence>
<keyword evidence="1" id="KW-0004">4Fe-4S</keyword>
<dbReference type="GO" id="GO:0051539">
    <property type="term" value="F:4 iron, 4 sulfur cluster binding"/>
    <property type="evidence" value="ECO:0007669"/>
    <property type="project" value="UniProtKB-KW"/>
</dbReference>
<dbReference type="GO" id="GO:0006281">
    <property type="term" value="P:DNA repair"/>
    <property type="evidence" value="ECO:0007669"/>
    <property type="project" value="UniProtKB-KW"/>
</dbReference>
<dbReference type="InterPro" id="IPR051536">
    <property type="entry name" value="UDG_Type-4/5"/>
</dbReference>
<reference evidence="9" key="2">
    <citation type="journal article" date="2023" name="PLoS ONE">
        <title>Philodulcilactobacillus myokoensis gen. nov., sp. nov., a fructophilic, acidophilic, and agar-phobic lactic acid bacterium isolated from fermented vegetable extracts.</title>
        <authorList>
            <person name="Kouya T."/>
            <person name="Ishiyama Y."/>
            <person name="Ohashi S."/>
            <person name="Kumakubo R."/>
            <person name="Yamazaki T."/>
            <person name="Otaki T."/>
        </authorList>
    </citation>
    <scope>NUCLEOTIDE SEQUENCE</scope>
    <source>
        <strain evidence="9">WR16-4</strain>
    </source>
</reference>
<reference evidence="9" key="1">
    <citation type="submission" date="2022-07" db="EMBL/GenBank/DDBJ databases">
        <authorList>
            <person name="Kouya T."/>
            <person name="Ishiyama Y."/>
        </authorList>
    </citation>
    <scope>NUCLEOTIDE SEQUENCE</scope>
    <source>
        <strain evidence="9">WR16-4</strain>
    </source>
</reference>
<accession>A0A9W6B058</accession>
<dbReference type="CDD" id="cd10030">
    <property type="entry name" value="UDG-F4_TTUDGA_SPO1dp_like"/>
    <property type="match status" value="1"/>
</dbReference>
<dbReference type="SMART" id="SM00987">
    <property type="entry name" value="UreE_C"/>
    <property type="match status" value="1"/>
</dbReference>
<dbReference type="GO" id="GO:0046872">
    <property type="term" value="F:metal ion binding"/>
    <property type="evidence" value="ECO:0007669"/>
    <property type="project" value="UniProtKB-KW"/>
</dbReference>
<name>A0A9W6B058_9LACO</name>
<dbReference type="GO" id="GO:0097506">
    <property type="term" value="F:deaminated base DNA N-glycosylase activity"/>
    <property type="evidence" value="ECO:0007669"/>
    <property type="project" value="UniProtKB-ARBA"/>
</dbReference>
<evidence type="ECO:0000256" key="6">
    <source>
        <dbReference type="ARBA" id="ARBA00023014"/>
    </source>
</evidence>
<evidence type="ECO:0000256" key="2">
    <source>
        <dbReference type="ARBA" id="ARBA00022723"/>
    </source>
</evidence>
<dbReference type="AlphaFoldDB" id="A0A9W6B058"/>